<dbReference type="InterPro" id="IPR014284">
    <property type="entry name" value="RNA_pol_sigma-70_dom"/>
</dbReference>
<dbReference type="Gene3D" id="1.10.10.10">
    <property type="entry name" value="Winged helix-like DNA-binding domain superfamily/Winged helix DNA-binding domain"/>
    <property type="match status" value="1"/>
</dbReference>
<dbReference type="InterPro" id="IPR013249">
    <property type="entry name" value="RNA_pol_sigma70_r4_t2"/>
</dbReference>
<dbReference type="SUPFAM" id="SSF88659">
    <property type="entry name" value="Sigma3 and sigma4 domains of RNA polymerase sigma factors"/>
    <property type="match status" value="1"/>
</dbReference>
<keyword evidence="2" id="KW-0805">Transcription regulation</keyword>
<comment type="similarity">
    <text evidence="1">Belongs to the sigma-70 factor family. ECF subfamily.</text>
</comment>
<keyword evidence="4" id="KW-0804">Transcription</keyword>
<gene>
    <name evidence="7" type="ORF">FHW18_001590</name>
</gene>
<dbReference type="GO" id="GO:0003677">
    <property type="term" value="F:DNA binding"/>
    <property type="evidence" value="ECO:0007669"/>
    <property type="project" value="InterPro"/>
</dbReference>
<name>A0A7Y9LJV0_9BURK</name>
<dbReference type="InterPro" id="IPR013324">
    <property type="entry name" value="RNA_pol_sigma_r3/r4-like"/>
</dbReference>
<dbReference type="NCBIfam" id="TIGR02937">
    <property type="entry name" value="sigma70-ECF"/>
    <property type="match status" value="1"/>
</dbReference>
<dbReference type="Pfam" id="PF08281">
    <property type="entry name" value="Sigma70_r4_2"/>
    <property type="match status" value="1"/>
</dbReference>
<dbReference type="Proteomes" id="UP000542125">
    <property type="component" value="Unassembled WGS sequence"/>
</dbReference>
<evidence type="ECO:0000256" key="4">
    <source>
        <dbReference type="ARBA" id="ARBA00023163"/>
    </source>
</evidence>
<dbReference type="PANTHER" id="PTHR43133:SF63">
    <property type="entry name" value="RNA POLYMERASE SIGMA FACTOR FECI-RELATED"/>
    <property type="match status" value="1"/>
</dbReference>
<dbReference type="InterPro" id="IPR007627">
    <property type="entry name" value="RNA_pol_sigma70_r2"/>
</dbReference>
<evidence type="ECO:0000256" key="2">
    <source>
        <dbReference type="ARBA" id="ARBA00023015"/>
    </source>
</evidence>
<feature type="domain" description="RNA polymerase sigma-70 region 2" evidence="5">
    <location>
        <begin position="4"/>
        <end position="69"/>
    </location>
</feature>
<comment type="caution">
    <text evidence="7">The sequence shown here is derived from an EMBL/GenBank/DDBJ whole genome shotgun (WGS) entry which is preliminary data.</text>
</comment>
<accession>A0A7Y9LJV0</accession>
<dbReference type="SUPFAM" id="SSF88946">
    <property type="entry name" value="Sigma2 domain of RNA polymerase sigma factors"/>
    <property type="match status" value="1"/>
</dbReference>
<keyword evidence="8" id="KW-1185">Reference proteome</keyword>
<sequence>MTTLYCEHRGWLFNWLRRKLGSADNAADLTQDTFLRIITSRDTLLGIREPRAFLVTTANHLMADRARRKVIEDAYLQELALAAVHRTGAPSPQQILETVQALTQIEAVLNGLADKPRQAFLLHYLDGEPQRDIAGHLGVSERMVRKYLVQALTHCQFLLDN</sequence>
<evidence type="ECO:0000256" key="3">
    <source>
        <dbReference type="ARBA" id="ARBA00023082"/>
    </source>
</evidence>
<evidence type="ECO:0000313" key="7">
    <source>
        <dbReference type="EMBL" id="NYE82319.1"/>
    </source>
</evidence>
<reference evidence="7 8" key="1">
    <citation type="submission" date="2020-07" db="EMBL/GenBank/DDBJ databases">
        <title>Genomic Encyclopedia of Type Strains, Phase IV (KMG-V): Genome sequencing to study the core and pangenomes of soil and plant-associated prokaryotes.</title>
        <authorList>
            <person name="Whitman W."/>
        </authorList>
    </citation>
    <scope>NUCLEOTIDE SEQUENCE [LARGE SCALE GENOMIC DNA]</scope>
    <source>
        <strain evidence="7 8">SAS40</strain>
    </source>
</reference>
<dbReference type="EMBL" id="JACBYR010000001">
    <property type="protein sequence ID" value="NYE82319.1"/>
    <property type="molecule type" value="Genomic_DNA"/>
</dbReference>
<evidence type="ECO:0000256" key="1">
    <source>
        <dbReference type="ARBA" id="ARBA00010641"/>
    </source>
</evidence>
<proteinExistence type="inferred from homology"/>
<dbReference type="InterPro" id="IPR013325">
    <property type="entry name" value="RNA_pol_sigma_r2"/>
</dbReference>
<dbReference type="InterPro" id="IPR039425">
    <property type="entry name" value="RNA_pol_sigma-70-like"/>
</dbReference>
<organism evidence="7 8">
    <name type="scientific">Pigmentiphaga litoralis</name>
    <dbReference type="NCBI Taxonomy" id="516702"/>
    <lineage>
        <taxon>Bacteria</taxon>
        <taxon>Pseudomonadati</taxon>
        <taxon>Pseudomonadota</taxon>
        <taxon>Betaproteobacteria</taxon>
        <taxon>Burkholderiales</taxon>
        <taxon>Alcaligenaceae</taxon>
        <taxon>Pigmentiphaga</taxon>
    </lineage>
</organism>
<evidence type="ECO:0000259" key="5">
    <source>
        <dbReference type="Pfam" id="PF04542"/>
    </source>
</evidence>
<dbReference type="RefSeq" id="WP_373563356.1">
    <property type="nucleotide sequence ID" value="NZ_JACBYR010000001.1"/>
</dbReference>
<dbReference type="GO" id="GO:0006352">
    <property type="term" value="P:DNA-templated transcription initiation"/>
    <property type="evidence" value="ECO:0007669"/>
    <property type="project" value="InterPro"/>
</dbReference>
<dbReference type="Gene3D" id="1.10.1740.10">
    <property type="match status" value="1"/>
</dbReference>
<feature type="domain" description="RNA polymerase sigma factor 70 region 4 type 2" evidence="6">
    <location>
        <begin position="104"/>
        <end position="155"/>
    </location>
</feature>
<keyword evidence="3" id="KW-0731">Sigma factor</keyword>
<dbReference type="InterPro" id="IPR036388">
    <property type="entry name" value="WH-like_DNA-bd_sf"/>
</dbReference>
<evidence type="ECO:0000313" key="8">
    <source>
        <dbReference type="Proteomes" id="UP000542125"/>
    </source>
</evidence>
<dbReference type="PANTHER" id="PTHR43133">
    <property type="entry name" value="RNA POLYMERASE ECF-TYPE SIGMA FACTO"/>
    <property type="match status" value="1"/>
</dbReference>
<dbReference type="Pfam" id="PF04542">
    <property type="entry name" value="Sigma70_r2"/>
    <property type="match status" value="1"/>
</dbReference>
<evidence type="ECO:0000259" key="6">
    <source>
        <dbReference type="Pfam" id="PF08281"/>
    </source>
</evidence>
<dbReference type="GO" id="GO:0016987">
    <property type="term" value="F:sigma factor activity"/>
    <property type="evidence" value="ECO:0007669"/>
    <property type="project" value="UniProtKB-KW"/>
</dbReference>
<protein>
    <submittedName>
        <fullName evidence="7">RNA polymerase sigma-70 factor (ECF subfamily)</fullName>
    </submittedName>
</protein>
<dbReference type="AlphaFoldDB" id="A0A7Y9LJV0"/>